<name>A0A1J4JCW5_9EUKA</name>
<comment type="caution">
    <text evidence="2">The sequence shown here is derived from an EMBL/GenBank/DDBJ whole genome shotgun (WGS) entry which is preliminary data.</text>
</comment>
<protein>
    <recommendedName>
        <fullName evidence="1">UDENN domain-containing protein</fullName>
    </recommendedName>
</protein>
<dbReference type="Pfam" id="PF02141">
    <property type="entry name" value="DENN"/>
    <property type="match status" value="1"/>
</dbReference>
<dbReference type="InterPro" id="IPR037516">
    <property type="entry name" value="Tripartite_DENN"/>
</dbReference>
<dbReference type="VEuPathDB" id="TrichDB:TRFO_37776"/>
<keyword evidence="3" id="KW-1185">Reference proteome</keyword>
<dbReference type="Proteomes" id="UP000179807">
    <property type="component" value="Unassembled WGS sequence"/>
</dbReference>
<evidence type="ECO:0000313" key="2">
    <source>
        <dbReference type="EMBL" id="OHS96103.1"/>
    </source>
</evidence>
<dbReference type="Gene3D" id="3.40.50.11500">
    <property type="match status" value="1"/>
</dbReference>
<evidence type="ECO:0000259" key="1">
    <source>
        <dbReference type="PROSITE" id="PS50211"/>
    </source>
</evidence>
<dbReference type="PANTHER" id="PTHR15288:SF0">
    <property type="entry name" value="UDENN DOMAIN-CONTAINING PROTEIN"/>
    <property type="match status" value="1"/>
</dbReference>
<feature type="domain" description="UDENN" evidence="1">
    <location>
        <begin position="45"/>
        <end position="508"/>
    </location>
</feature>
<dbReference type="RefSeq" id="XP_068349240.1">
    <property type="nucleotide sequence ID" value="XM_068511631.1"/>
</dbReference>
<dbReference type="EMBL" id="MLAK01001200">
    <property type="protein sequence ID" value="OHS96103.1"/>
    <property type="molecule type" value="Genomic_DNA"/>
</dbReference>
<sequence>MERRLSTSTDIRIQKNIQNKRMYQACPASLLDFNEEAEPPKQFDHFLILGHPSESMEKPQPKLLAMFPSRPLIYSSSEIDNIINFCYPQGLMPIQTFSRPNIPLINNKWIITGFVFYLEKLTRVYGIVLHIKIPNESNNFIGSQYNRNYPFCLCLLSRKPFIATHFKFLSEIANGIINNIQLPSKSMPIPENLQNPHGNCHPSLIIHQKCPLIAVAMGIRVPRFLLPELLTYYSSHFQPALKASDYLLYPTLYVLFSCFSPRDIVKIYSALLLELHIVFYSSDINRLSFCIIAATSLVFPLKLEAKVLPIMPSTEYFRPMLDSPFPYVIGFTQRYEKADIFIDLDRGRIIENVPLIHPPRFIELVAKVELLLQNYQVQITVPSKSSLKTLISKQRFDSKYMEFTEGCDQRIFPKCFREFVETKYIFMPSLTKSIIKLFYNHIIPPLTDLIKVCFVTDSTIQSAPVTVFNKDLFLLHVPEETTNFFQSFLSTQAFQQYIDILTDEFQIKRSDSIQFQQSQYQMNFIRIRKRFIIVRCKSLPSIVKPVKTLFI</sequence>
<dbReference type="InterPro" id="IPR001194">
    <property type="entry name" value="cDENN_dom"/>
</dbReference>
<proteinExistence type="predicted"/>
<dbReference type="OrthoDB" id="6019893at2759"/>
<dbReference type="InterPro" id="IPR043153">
    <property type="entry name" value="DENN_C"/>
</dbReference>
<dbReference type="PROSITE" id="PS50211">
    <property type="entry name" value="DENN"/>
    <property type="match status" value="1"/>
</dbReference>
<accession>A0A1J4JCW5</accession>
<dbReference type="GeneID" id="94846335"/>
<organism evidence="2 3">
    <name type="scientific">Tritrichomonas foetus</name>
    <dbReference type="NCBI Taxonomy" id="1144522"/>
    <lineage>
        <taxon>Eukaryota</taxon>
        <taxon>Metamonada</taxon>
        <taxon>Parabasalia</taxon>
        <taxon>Tritrichomonadida</taxon>
        <taxon>Tritrichomonadidae</taxon>
        <taxon>Tritrichomonas</taxon>
    </lineage>
</organism>
<dbReference type="SMART" id="SM00799">
    <property type="entry name" value="DENN"/>
    <property type="match status" value="1"/>
</dbReference>
<dbReference type="Gene3D" id="3.30.450.200">
    <property type="match status" value="1"/>
</dbReference>
<evidence type="ECO:0000313" key="3">
    <source>
        <dbReference type="Proteomes" id="UP000179807"/>
    </source>
</evidence>
<reference evidence="2" key="1">
    <citation type="submission" date="2016-10" db="EMBL/GenBank/DDBJ databases">
        <authorList>
            <person name="Benchimol M."/>
            <person name="Almeida L.G."/>
            <person name="Vasconcelos A.T."/>
            <person name="Perreira-Neves A."/>
            <person name="Rosa I.A."/>
            <person name="Tasca T."/>
            <person name="Bogo M.R."/>
            <person name="de Souza W."/>
        </authorList>
    </citation>
    <scope>NUCLEOTIDE SEQUENCE [LARGE SCALE GENOMIC DNA]</scope>
    <source>
        <strain evidence="2">K</strain>
    </source>
</reference>
<gene>
    <name evidence="2" type="ORF">TRFO_37776</name>
</gene>
<dbReference type="AlphaFoldDB" id="A0A1J4JCW5"/>
<dbReference type="PANTHER" id="PTHR15288">
    <property type="entry name" value="DENN DOMAIN-CONTAINING PROTEIN 2"/>
    <property type="match status" value="1"/>
</dbReference>
<dbReference type="InterPro" id="IPR051942">
    <property type="entry name" value="DENN_domain_containing_2"/>
</dbReference>